<dbReference type="EMBL" id="MEVH01000016">
    <property type="protein sequence ID" value="OGC51651.1"/>
    <property type="molecule type" value="Genomic_DNA"/>
</dbReference>
<evidence type="ECO:0000313" key="2">
    <source>
        <dbReference type="EMBL" id="OGC51651.1"/>
    </source>
</evidence>
<dbReference type="PANTHER" id="PTHR33678">
    <property type="entry name" value="BLL1576 PROTEIN"/>
    <property type="match status" value="1"/>
</dbReference>
<dbReference type="GO" id="GO:0005956">
    <property type="term" value="C:protein kinase CK2 complex"/>
    <property type="evidence" value="ECO:0007669"/>
    <property type="project" value="InterPro"/>
</dbReference>
<organism evidence="2 3">
    <name type="scientific">candidate division WWE3 bacterium RIFCSPLOWO2_01_FULL_39_13</name>
    <dbReference type="NCBI Taxonomy" id="1802624"/>
    <lineage>
        <taxon>Bacteria</taxon>
        <taxon>Katanobacteria</taxon>
    </lineage>
</organism>
<evidence type="ECO:0000313" key="3">
    <source>
        <dbReference type="Proteomes" id="UP000178771"/>
    </source>
</evidence>
<dbReference type="STRING" id="1802624.A2982_02120"/>
<dbReference type="AlphaFoldDB" id="A0A1F4V397"/>
<keyword evidence="1" id="KW-0175">Coiled coil</keyword>
<dbReference type="InterPro" id="IPR052344">
    <property type="entry name" value="Transposase-related"/>
</dbReference>
<reference evidence="2 3" key="1">
    <citation type="journal article" date="2016" name="Nat. Commun.">
        <title>Thousands of microbial genomes shed light on interconnected biogeochemical processes in an aquifer system.</title>
        <authorList>
            <person name="Anantharaman K."/>
            <person name="Brown C.T."/>
            <person name="Hug L.A."/>
            <person name="Sharon I."/>
            <person name="Castelle C.J."/>
            <person name="Probst A.J."/>
            <person name="Thomas B.C."/>
            <person name="Singh A."/>
            <person name="Wilkins M.J."/>
            <person name="Karaoz U."/>
            <person name="Brodie E.L."/>
            <person name="Williams K.H."/>
            <person name="Hubbard S.S."/>
            <person name="Banfield J.F."/>
        </authorList>
    </citation>
    <scope>NUCLEOTIDE SEQUENCE [LARGE SCALE GENOMIC DNA]</scope>
</reference>
<accession>A0A1F4V397</accession>
<protein>
    <recommendedName>
        <fullName evidence="4">Transposase IS66 zinc-finger binding domain-containing protein</fullName>
    </recommendedName>
</protein>
<gene>
    <name evidence="2" type="ORF">A2982_02120</name>
</gene>
<comment type="caution">
    <text evidence="2">The sequence shown here is derived from an EMBL/GenBank/DDBJ whole genome shotgun (WGS) entry which is preliminary data.</text>
</comment>
<name>A0A1F4V397_UNCKA</name>
<evidence type="ECO:0000256" key="1">
    <source>
        <dbReference type="SAM" id="Coils"/>
    </source>
</evidence>
<dbReference type="SUPFAM" id="SSF57798">
    <property type="entry name" value="Casein kinase II beta subunit"/>
    <property type="match status" value="1"/>
</dbReference>
<feature type="coiled-coil region" evidence="1">
    <location>
        <begin position="33"/>
        <end position="67"/>
    </location>
</feature>
<dbReference type="GO" id="GO:0019887">
    <property type="term" value="F:protein kinase regulator activity"/>
    <property type="evidence" value="ECO:0007669"/>
    <property type="project" value="InterPro"/>
</dbReference>
<proteinExistence type="predicted"/>
<sequence length="254" mass="28798">MRKEVKILRLRSASLANANKLLKQRISLLAVENKTLKAQLREHDQLIKSLEKELVNLKNQKKTYTGMIFKSNVAKNTESLRGKNFGYKGSSRFNPKNIDEVITVKCDVCPDCGSKLKLYNGVYEHIVEDIVLPVKKTKVIKYLKCRQYCPCCKKEVIAVHENEIPNSSFGPAISAMILMLKYEVNVTLPKIKYLLSTLFGIDITIPGIQSQLSVSKRHFEKAYSEILTDIRASPVKHAPDFCDLVRFSGVDTFS</sequence>
<dbReference type="PANTHER" id="PTHR33678:SF1">
    <property type="entry name" value="BLL1576 PROTEIN"/>
    <property type="match status" value="1"/>
</dbReference>
<dbReference type="InterPro" id="IPR035991">
    <property type="entry name" value="Casein_kinase_II_beta-like"/>
</dbReference>
<evidence type="ECO:0008006" key="4">
    <source>
        <dbReference type="Google" id="ProtNLM"/>
    </source>
</evidence>
<dbReference type="Proteomes" id="UP000178771">
    <property type="component" value="Unassembled WGS sequence"/>
</dbReference>